<accession>A0A0D2MMU4</accession>
<evidence type="ECO:0000313" key="1">
    <source>
        <dbReference type="EMBL" id="KIZ04070.1"/>
    </source>
</evidence>
<dbReference type="STRING" id="145388.A0A0D2MMU4"/>
<reference evidence="1 2" key="1">
    <citation type="journal article" date="2013" name="BMC Genomics">
        <title>Reconstruction of the lipid metabolism for the microalga Monoraphidium neglectum from its genome sequence reveals characteristics suitable for biofuel production.</title>
        <authorList>
            <person name="Bogen C."/>
            <person name="Al-Dilaimi A."/>
            <person name="Albersmeier A."/>
            <person name="Wichmann J."/>
            <person name="Grundmann M."/>
            <person name="Rupp O."/>
            <person name="Lauersen K.J."/>
            <person name="Blifernez-Klassen O."/>
            <person name="Kalinowski J."/>
            <person name="Goesmann A."/>
            <person name="Mussgnug J.H."/>
            <person name="Kruse O."/>
        </authorList>
    </citation>
    <scope>NUCLEOTIDE SEQUENCE [LARGE SCALE GENOMIC DNA]</scope>
    <source>
        <strain evidence="1 2">SAG 48.87</strain>
    </source>
</reference>
<dbReference type="RefSeq" id="XP_013903089.1">
    <property type="nucleotide sequence ID" value="XM_014047635.1"/>
</dbReference>
<protein>
    <submittedName>
        <fullName evidence="1">Uncharacterized protein</fullName>
    </submittedName>
</protein>
<sequence>MTEAVTEDLETRYDGFKACFGGEELKRACATLSGALVGSTGQSPLQTLAQDPDLHVRELAFAARQYALSLAHAPKDYDSLYNHGLVLQAGSRDCRILI</sequence>
<proteinExistence type="predicted"/>
<dbReference type="EMBL" id="KK100730">
    <property type="protein sequence ID" value="KIZ04070.1"/>
    <property type="molecule type" value="Genomic_DNA"/>
</dbReference>
<name>A0A0D2MMU4_9CHLO</name>
<evidence type="ECO:0000313" key="2">
    <source>
        <dbReference type="Proteomes" id="UP000054498"/>
    </source>
</evidence>
<keyword evidence="2" id="KW-1185">Reference proteome</keyword>
<dbReference type="AlphaFoldDB" id="A0A0D2MMU4"/>
<dbReference type="KEGG" id="mng:MNEG_3883"/>
<dbReference type="OrthoDB" id="548564at2759"/>
<dbReference type="Proteomes" id="UP000054498">
    <property type="component" value="Unassembled WGS sequence"/>
</dbReference>
<dbReference type="GeneID" id="25736761"/>
<organism evidence="1 2">
    <name type="scientific">Monoraphidium neglectum</name>
    <dbReference type="NCBI Taxonomy" id="145388"/>
    <lineage>
        <taxon>Eukaryota</taxon>
        <taxon>Viridiplantae</taxon>
        <taxon>Chlorophyta</taxon>
        <taxon>core chlorophytes</taxon>
        <taxon>Chlorophyceae</taxon>
        <taxon>CS clade</taxon>
        <taxon>Sphaeropleales</taxon>
        <taxon>Selenastraceae</taxon>
        <taxon>Monoraphidium</taxon>
    </lineage>
</organism>
<gene>
    <name evidence="1" type="ORF">MNEG_3883</name>
</gene>